<feature type="region of interest" description="Disordered" evidence="1">
    <location>
        <begin position="1"/>
        <end position="39"/>
    </location>
</feature>
<accession>A0ABP0B783</accession>
<name>A0ABP0B783_9PEZI</name>
<sequence>MVKPILKKRSHSEKNSLDLDRPLEEQHVPGLAGLNSGYDFGSQTRFARDVSFSYNDGSSYTGKPRYQHGRSHSGTSHVSIATTASGGGSRPSTFVHPFQQTPRTQTPPLTYTNSVPSLDNGNTYTNTGSSSIRDYSPTITENDDDDDYPVGSLPTHRYHHGHTASLSQSSLRHPTLVNQRAASFSDINAAPPLRLNTARSMPSGRRGHGNSSLSSSLSHSDLHLHTTVGSALVDSPSSAGPVAPASLSSSSYAPLSPLRSSLEGVGFPRLRSRSEVDSGARADQIREARRKFEERERAKAEKHDREMLRKRERRDHKEAKSHERQAAAQLRKNSSGAASDTNRPSLSRKSTPTFGSNTGINSGMTSGSDVEKGRESGRQSCQAAPEASEKPLAFKSNNYNNVTGGQTPNFGPTVDSVAFKNARRNNTTKRKTQGYWNGFVLWLRTRLFHMGRS</sequence>
<feature type="compositionally biased region" description="Basic and acidic residues" evidence="1">
    <location>
        <begin position="12"/>
        <end position="27"/>
    </location>
</feature>
<feature type="compositionally biased region" description="Low complexity" evidence="1">
    <location>
        <begin position="99"/>
        <end position="112"/>
    </location>
</feature>
<keyword evidence="3" id="KW-1185">Reference proteome</keyword>
<evidence type="ECO:0000313" key="2">
    <source>
        <dbReference type="EMBL" id="CAK7215386.1"/>
    </source>
</evidence>
<feature type="compositionally biased region" description="Polar residues" evidence="1">
    <location>
        <begin position="52"/>
        <end position="61"/>
    </location>
</feature>
<feature type="compositionally biased region" description="Basic and acidic residues" evidence="1">
    <location>
        <begin position="290"/>
        <end position="325"/>
    </location>
</feature>
<feature type="compositionally biased region" description="Polar residues" evidence="1">
    <location>
        <begin position="331"/>
        <end position="368"/>
    </location>
</feature>
<feature type="compositionally biased region" description="Low complexity" evidence="1">
    <location>
        <begin position="235"/>
        <end position="255"/>
    </location>
</feature>
<dbReference type="Proteomes" id="UP001642406">
    <property type="component" value="Unassembled WGS sequence"/>
</dbReference>
<organism evidence="2 3">
    <name type="scientific">Sporothrix bragantina</name>
    <dbReference type="NCBI Taxonomy" id="671064"/>
    <lineage>
        <taxon>Eukaryota</taxon>
        <taxon>Fungi</taxon>
        <taxon>Dikarya</taxon>
        <taxon>Ascomycota</taxon>
        <taxon>Pezizomycotina</taxon>
        <taxon>Sordariomycetes</taxon>
        <taxon>Sordariomycetidae</taxon>
        <taxon>Ophiostomatales</taxon>
        <taxon>Ophiostomataceae</taxon>
        <taxon>Sporothrix</taxon>
    </lineage>
</organism>
<feature type="compositionally biased region" description="Polar residues" evidence="1">
    <location>
        <begin position="113"/>
        <end position="140"/>
    </location>
</feature>
<evidence type="ECO:0000313" key="3">
    <source>
        <dbReference type="Proteomes" id="UP001642406"/>
    </source>
</evidence>
<feature type="region of interest" description="Disordered" evidence="1">
    <location>
        <begin position="52"/>
        <end position="172"/>
    </location>
</feature>
<dbReference type="EMBL" id="CAWUHC010000014">
    <property type="protein sequence ID" value="CAK7215386.1"/>
    <property type="molecule type" value="Genomic_DNA"/>
</dbReference>
<evidence type="ECO:0000256" key="1">
    <source>
        <dbReference type="SAM" id="MobiDB-lite"/>
    </source>
</evidence>
<feature type="region of interest" description="Disordered" evidence="1">
    <location>
        <begin position="193"/>
        <end position="219"/>
    </location>
</feature>
<feature type="region of interest" description="Disordered" evidence="1">
    <location>
        <begin position="231"/>
        <end position="255"/>
    </location>
</feature>
<proteinExistence type="predicted"/>
<comment type="caution">
    <text evidence="2">The sequence shown here is derived from an EMBL/GenBank/DDBJ whole genome shotgun (WGS) entry which is preliminary data.</text>
</comment>
<feature type="region of interest" description="Disordered" evidence="1">
    <location>
        <begin position="290"/>
        <end position="399"/>
    </location>
</feature>
<reference evidence="2 3" key="1">
    <citation type="submission" date="2024-01" db="EMBL/GenBank/DDBJ databases">
        <authorList>
            <person name="Allen C."/>
            <person name="Tagirdzhanova G."/>
        </authorList>
    </citation>
    <scope>NUCLEOTIDE SEQUENCE [LARGE SCALE GENOMIC DNA]</scope>
</reference>
<protein>
    <submittedName>
        <fullName evidence="2">Uncharacterized protein</fullName>
    </submittedName>
</protein>
<gene>
    <name evidence="2" type="ORF">SBRCBS47491_002469</name>
</gene>
<feature type="compositionally biased region" description="Polar residues" evidence="1">
    <location>
        <begin position="72"/>
        <end position="84"/>
    </location>
</feature>
<feature type="compositionally biased region" description="Basic residues" evidence="1">
    <location>
        <begin position="1"/>
        <end position="11"/>
    </location>
</feature>